<dbReference type="EC" id="1.2.1.70" evidence="3 8"/>
<evidence type="ECO:0000256" key="9">
    <source>
        <dbReference type="PIRSR" id="PIRSR000445-1"/>
    </source>
</evidence>
<comment type="catalytic activity">
    <reaction evidence="7 8 13">
        <text>(S)-4-amino-5-oxopentanoate + tRNA(Glu) + NADP(+) = L-glutamyl-tRNA(Glu) + NADPH + H(+)</text>
        <dbReference type="Rhea" id="RHEA:12344"/>
        <dbReference type="Rhea" id="RHEA-COMP:9663"/>
        <dbReference type="Rhea" id="RHEA-COMP:9680"/>
        <dbReference type="ChEBI" id="CHEBI:15378"/>
        <dbReference type="ChEBI" id="CHEBI:57501"/>
        <dbReference type="ChEBI" id="CHEBI:57783"/>
        <dbReference type="ChEBI" id="CHEBI:58349"/>
        <dbReference type="ChEBI" id="CHEBI:78442"/>
        <dbReference type="ChEBI" id="CHEBI:78520"/>
        <dbReference type="EC" id="1.2.1.70"/>
    </reaction>
</comment>
<reference evidence="17 18" key="1">
    <citation type="submission" date="2017-06" db="EMBL/GenBank/DDBJ databases">
        <title>Raineya orbicola gen. nov., sp. nov. a slightly thermophilic bacterium of the phylum Bacteroidetes and the description of Raineyaceae fam. nov.</title>
        <authorList>
            <person name="Albuquerque L."/>
            <person name="Polonia A.R.M."/>
            <person name="Barroso C."/>
            <person name="Froufe H.J.C."/>
            <person name="Lage O."/>
            <person name="Lobo-Da-Cunha A."/>
            <person name="Egas C."/>
            <person name="Da Costa M.S."/>
        </authorList>
    </citation>
    <scope>NUCLEOTIDE SEQUENCE [LARGE SCALE GENOMIC DNA]</scope>
    <source>
        <strain evidence="17 18">SPSPC-11</strain>
    </source>
</reference>
<dbReference type="OrthoDB" id="110209at2"/>
<keyword evidence="5 8" id="KW-0560">Oxidoreductase</keyword>
<evidence type="ECO:0000259" key="16">
    <source>
        <dbReference type="Pfam" id="PF05201"/>
    </source>
</evidence>
<dbReference type="InterPro" id="IPR006151">
    <property type="entry name" value="Shikm_DH/Glu-tRNA_Rdtase"/>
</dbReference>
<dbReference type="SUPFAM" id="SSF69742">
    <property type="entry name" value="Glutamyl tRNA-reductase catalytic, N-terminal domain"/>
    <property type="match status" value="1"/>
</dbReference>
<feature type="binding site" evidence="8 10">
    <location>
        <position position="110"/>
    </location>
    <ligand>
        <name>substrate</name>
    </ligand>
</feature>
<organism evidence="17 18">
    <name type="scientific">Raineya orbicola</name>
    <dbReference type="NCBI Taxonomy" id="2016530"/>
    <lineage>
        <taxon>Bacteria</taxon>
        <taxon>Pseudomonadati</taxon>
        <taxon>Bacteroidota</taxon>
        <taxon>Cytophagia</taxon>
        <taxon>Cytophagales</taxon>
        <taxon>Raineyaceae</taxon>
        <taxon>Raineya</taxon>
    </lineage>
</organism>
<evidence type="ECO:0000256" key="2">
    <source>
        <dbReference type="ARBA" id="ARBA00005916"/>
    </source>
</evidence>
<dbReference type="InterPro" id="IPR036453">
    <property type="entry name" value="GluRdtase_dimer_dom_sf"/>
</dbReference>
<dbReference type="PANTHER" id="PTHR43013">
    <property type="entry name" value="GLUTAMYL-TRNA REDUCTASE"/>
    <property type="match status" value="1"/>
</dbReference>
<dbReference type="GO" id="GO:0019353">
    <property type="term" value="P:protoporphyrinogen IX biosynthetic process from glutamate"/>
    <property type="evidence" value="ECO:0007669"/>
    <property type="project" value="TreeGrafter"/>
</dbReference>
<keyword evidence="4 8" id="KW-0521">NADP</keyword>
<evidence type="ECO:0000256" key="8">
    <source>
        <dbReference type="HAMAP-Rule" id="MF_00087"/>
    </source>
</evidence>
<proteinExistence type="inferred from homology"/>
<comment type="miscellaneous">
    <text evidence="8">During catalysis, the active site Cys acts as a nucleophile attacking the alpha-carbonyl group of tRNA-bound glutamate with the formation of a thioester intermediate between enzyme and glutamate, and the concomitant release of tRNA(Glu). The thioester intermediate is finally reduced by direct hydride transfer from NADPH, to form the product GSA.</text>
</comment>
<dbReference type="PANTHER" id="PTHR43013:SF1">
    <property type="entry name" value="GLUTAMYL-TRNA REDUCTASE"/>
    <property type="match status" value="1"/>
</dbReference>
<evidence type="ECO:0000256" key="11">
    <source>
        <dbReference type="PIRSR" id="PIRSR000445-3"/>
    </source>
</evidence>
<feature type="domain" description="Quinate/shikimate 5-dehydrogenase/glutamyl-tRNA reductase" evidence="15">
    <location>
        <begin position="175"/>
        <end position="301"/>
    </location>
</feature>
<feature type="active site" description="Nucleophile" evidence="8 9">
    <location>
        <position position="52"/>
    </location>
</feature>
<feature type="domain" description="Glutamyl-tRNA reductase N-terminal" evidence="16">
    <location>
        <begin position="8"/>
        <end position="157"/>
    </location>
</feature>
<keyword evidence="6 8" id="KW-0627">Porphyrin biosynthesis</keyword>
<dbReference type="InterPro" id="IPR015896">
    <property type="entry name" value="4pyrrol_synth_GluRdtase_dimer"/>
</dbReference>
<dbReference type="InterPro" id="IPR000343">
    <property type="entry name" value="4pyrrol_synth_GluRdtase"/>
</dbReference>
<keyword evidence="18" id="KW-1185">Reference proteome</keyword>
<accession>A0A2N3IG89</accession>
<evidence type="ECO:0000256" key="4">
    <source>
        <dbReference type="ARBA" id="ARBA00022857"/>
    </source>
</evidence>
<feature type="binding site" evidence="8 10">
    <location>
        <position position="121"/>
    </location>
    <ligand>
        <name>substrate</name>
    </ligand>
</feature>
<protein>
    <recommendedName>
        <fullName evidence="3 8">Glutamyl-tRNA reductase</fullName>
        <shortName evidence="8">GluTR</shortName>
        <ecNumber evidence="3 8">1.2.1.70</ecNumber>
    </recommendedName>
</protein>
<dbReference type="InterPro" id="IPR036291">
    <property type="entry name" value="NAD(P)-bd_dom_sf"/>
</dbReference>
<dbReference type="AlphaFoldDB" id="A0A2N3IG89"/>
<comment type="subunit">
    <text evidence="8">Homodimer.</text>
</comment>
<evidence type="ECO:0000259" key="15">
    <source>
        <dbReference type="Pfam" id="PF01488"/>
    </source>
</evidence>
<feature type="domain" description="Tetrapyrrole biosynthesis glutamyl-tRNA reductase dimerisation" evidence="14">
    <location>
        <begin position="317"/>
        <end position="412"/>
    </location>
</feature>
<feature type="binding site" evidence="8 10">
    <location>
        <begin position="51"/>
        <end position="54"/>
    </location>
    <ligand>
        <name>substrate</name>
    </ligand>
</feature>
<evidence type="ECO:0000256" key="5">
    <source>
        <dbReference type="ARBA" id="ARBA00023002"/>
    </source>
</evidence>
<evidence type="ECO:0000256" key="7">
    <source>
        <dbReference type="ARBA" id="ARBA00047464"/>
    </source>
</evidence>
<dbReference type="EMBL" id="NKXO01000019">
    <property type="protein sequence ID" value="PKQ69307.1"/>
    <property type="molecule type" value="Genomic_DNA"/>
</dbReference>
<evidence type="ECO:0000313" key="18">
    <source>
        <dbReference type="Proteomes" id="UP000233387"/>
    </source>
</evidence>
<dbReference type="SUPFAM" id="SSF51735">
    <property type="entry name" value="NAD(P)-binding Rossmann-fold domains"/>
    <property type="match status" value="1"/>
</dbReference>
<dbReference type="SUPFAM" id="SSF69075">
    <property type="entry name" value="Glutamyl tRNA-reductase dimerization domain"/>
    <property type="match status" value="1"/>
</dbReference>
<name>A0A2N3IG89_9BACT</name>
<dbReference type="PIRSF" id="PIRSF000445">
    <property type="entry name" value="4pyrrol_synth_GluRdtase"/>
    <property type="match status" value="1"/>
</dbReference>
<dbReference type="HAMAP" id="MF_00087">
    <property type="entry name" value="Glu_tRNA_reductase"/>
    <property type="match status" value="1"/>
</dbReference>
<comment type="pathway">
    <text evidence="1 8 13">Porphyrin-containing compound metabolism; protoporphyrin-IX biosynthesis; 5-aminolevulinate from L-glutamyl-tRNA(Glu): step 1/2.</text>
</comment>
<feature type="site" description="Important for activity" evidence="8 12">
    <location>
        <position position="100"/>
    </location>
</feature>
<dbReference type="UniPathway" id="UPA00251">
    <property type="reaction ID" value="UER00316"/>
</dbReference>
<feature type="binding site" evidence="8 11">
    <location>
        <begin position="190"/>
        <end position="195"/>
    </location>
    <ligand>
        <name>NADP(+)</name>
        <dbReference type="ChEBI" id="CHEBI:58349"/>
    </ligand>
</feature>
<comment type="similarity">
    <text evidence="2 8 13">Belongs to the glutamyl-tRNA reductase family.</text>
</comment>
<comment type="domain">
    <text evidence="8">Possesses an unusual extended V-shaped dimeric structure with each monomer consisting of three distinct domains arranged along a curved 'spinal' alpha-helix. The N-terminal catalytic domain specifically recognizes the glutamate moiety of the substrate. The second domain is the NADPH-binding domain, and the third C-terminal domain is responsible for dimerization.</text>
</comment>
<dbReference type="Gene3D" id="3.30.460.30">
    <property type="entry name" value="Glutamyl-tRNA reductase, N-terminal domain"/>
    <property type="match status" value="1"/>
</dbReference>
<dbReference type="Pfam" id="PF05201">
    <property type="entry name" value="GlutR_N"/>
    <property type="match status" value="1"/>
</dbReference>
<dbReference type="RefSeq" id="WP_101358621.1">
    <property type="nucleotide sequence ID" value="NZ_NKXO01000019.1"/>
</dbReference>
<dbReference type="GO" id="GO:0050661">
    <property type="term" value="F:NADP binding"/>
    <property type="evidence" value="ECO:0007669"/>
    <property type="project" value="InterPro"/>
</dbReference>
<sequence>MYDSFKAICLTHHNASVEVREKFALSEKETQDFLLYLKDIFELNEALVVSTCNRTEIYYHSERELNEAILQALVAFKGDSSLAKYIKSFQIFEGIPAIEHLFEVSLGLNSQILGDIQIINQVKKAYQYSADLQLAGAFLHRLLHSIFFTNKRIAQETSFRDGAASIAYAAVELLQSIQMLWENPQILVLGLGEIGTDVCKNLQGKFNNVKICNRTTEKAEILAQETGFAVAPFADIWQEIQNADVVISSVAVPNFIHKACFTSKEILKQKYFIDLSVPRSVSLDLEEIAGFLVYDIDHLEQKTQETLQRRQAEIPAVRAIMQEAINEFLDWSKEMEISPVIQKIKNALEQIRKEELSKYSKKISEQEAELLDKITGNLMQKILKFPVLQLKAACKRGEADTLIDVLSELFDLEKAKLVQK</sequence>
<dbReference type="NCBIfam" id="TIGR01035">
    <property type="entry name" value="hemA"/>
    <property type="match status" value="1"/>
</dbReference>
<dbReference type="Pfam" id="PF01488">
    <property type="entry name" value="Shikimate_DH"/>
    <property type="match status" value="1"/>
</dbReference>
<evidence type="ECO:0000256" key="12">
    <source>
        <dbReference type="PIRSR" id="PIRSR000445-4"/>
    </source>
</evidence>
<comment type="function">
    <text evidence="8">Catalyzes the NADPH-dependent reduction of glutamyl-tRNA(Glu) to glutamate 1-semialdehyde (GSA).</text>
</comment>
<dbReference type="Gene3D" id="3.40.50.720">
    <property type="entry name" value="NAD(P)-binding Rossmann-like Domain"/>
    <property type="match status" value="1"/>
</dbReference>
<dbReference type="Proteomes" id="UP000233387">
    <property type="component" value="Unassembled WGS sequence"/>
</dbReference>
<dbReference type="InterPro" id="IPR015895">
    <property type="entry name" value="4pyrrol_synth_GluRdtase_N"/>
</dbReference>
<feature type="binding site" evidence="8 10">
    <location>
        <begin position="115"/>
        <end position="117"/>
    </location>
    <ligand>
        <name>substrate</name>
    </ligand>
</feature>
<evidence type="ECO:0000256" key="13">
    <source>
        <dbReference type="RuleBase" id="RU000584"/>
    </source>
</evidence>
<gene>
    <name evidence="8" type="primary">hemA</name>
    <name evidence="17" type="ORF">Rain11_1352</name>
</gene>
<evidence type="ECO:0000256" key="3">
    <source>
        <dbReference type="ARBA" id="ARBA00012970"/>
    </source>
</evidence>
<evidence type="ECO:0000256" key="10">
    <source>
        <dbReference type="PIRSR" id="PIRSR000445-2"/>
    </source>
</evidence>
<evidence type="ECO:0000259" key="14">
    <source>
        <dbReference type="Pfam" id="PF00745"/>
    </source>
</evidence>
<evidence type="ECO:0000313" key="17">
    <source>
        <dbReference type="EMBL" id="PKQ69307.1"/>
    </source>
</evidence>
<comment type="caution">
    <text evidence="17">The sequence shown here is derived from an EMBL/GenBank/DDBJ whole genome shotgun (WGS) entry which is preliminary data.</text>
</comment>
<evidence type="ECO:0000256" key="6">
    <source>
        <dbReference type="ARBA" id="ARBA00023244"/>
    </source>
</evidence>
<evidence type="ECO:0000256" key="1">
    <source>
        <dbReference type="ARBA" id="ARBA00005059"/>
    </source>
</evidence>
<dbReference type="InterPro" id="IPR036343">
    <property type="entry name" value="GluRdtase_N_sf"/>
</dbReference>
<dbReference type="Pfam" id="PF00745">
    <property type="entry name" value="GlutR_dimer"/>
    <property type="match status" value="1"/>
</dbReference>
<dbReference type="GO" id="GO:0008883">
    <property type="term" value="F:glutamyl-tRNA reductase activity"/>
    <property type="evidence" value="ECO:0007669"/>
    <property type="project" value="UniProtKB-UniRule"/>
</dbReference>